<feature type="region of interest" description="Disordered" evidence="1">
    <location>
        <begin position="91"/>
        <end position="113"/>
    </location>
</feature>
<reference evidence="2 3" key="2">
    <citation type="journal article" date="2010" name="Stand. Genomic Sci.">
        <title>Complete genome sequence of Syntrophothermus lipocalidus type strain (TGB-C1).</title>
        <authorList>
            <person name="Djao O.D."/>
            <person name="Zhang X."/>
            <person name="Lucas S."/>
            <person name="Lapidus A."/>
            <person name="Del Rio T.G."/>
            <person name="Nolan M."/>
            <person name="Tice H."/>
            <person name="Cheng J.F."/>
            <person name="Han C."/>
            <person name="Tapia R."/>
            <person name="Goodwin L."/>
            <person name="Pitluck S."/>
            <person name="Liolios K."/>
            <person name="Ivanova N."/>
            <person name="Mavromatis K."/>
            <person name="Mikhailova N."/>
            <person name="Ovchinnikova G."/>
            <person name="Pati A."/>
            <person name="Brambilla E."/>
            <person name="Chen A."/>
            <person name="Palaniappan K."/>
            <person name="Land M."/>
            <person name="Hauser L."/>
            <person name="Chang Y.J."/>
            <person name="Jeffries C.D."/>
            <person name="Rohde M."/>
            <person name="Sikorski J."/>
            <person name="Spring S."/>
            <person name="Goker M."/>
            <person name="Detter J.C."/>
            <person name="Woyke T."/>
            <person name="Bristow J."/>
            <person name="Eisen J.A."/>
            <person name="Markowitz V."/>
            <person name="Hugenholtz P."/>
            <person name="Kyrpides N.C."/>
            <person name="Klenk H.P."/>
        </authorList>
    </citation>
    <scope>NUCLEOTIDE SEQUENCE [LARGE SCALE GENOMIC DNA]</scope>
    <source>
        <strain evidence="3">DSM 12680 / TGB-C1</strain>
    </source>
</reference>
<proteinExistence type="predicted"/>
<dbReference type="AlphaFoldDB" id="D7CMK7"/>
<dbReference type="Proteomes" id="UP000000378">
    <property type="component" value="Chromosome"/>
</dbReference>
<gene>
    <name evidence="2" type="ordered locus">Slip_1169</name>
</gene>
<dbReference type="KEGG" id="slp:Slip_1169"/>
<accession>D7CMK7</accession>
<keyword evidence="3" id="KW-1185">Reference proteome</keyword>
<feature type="compositionally biased region" description="Basic residues" evidence="1">
    <location>
        <begin position="96"/>
        <end position="106"/>
    </location>
</feature>
<protein>
    <submittedName>
        <fullName evidence="2">Uncharacterized protein</fullName>
    </submittedName>
</protein>
<dbReference type="HOGENOM" id="CLU_2132299_0_0_9"/>
<dbReference type="EMBL" id="CP002048">
    <property type="protein sequence ID" value="ADI01942.1"/>
    <property type="molecule type" value="Genomic_DNA"/>
</dbReference>
<evidence type="ECO:0000313" key="3">
    <source>
        <dbReference type="Proteomes" id="UP000000378"/>
    </source>
</evidence>
<evidence type="ECO:0000256" key="1">
    <source>
        <dbReference type="SAM" id="MobiDB-lite"/>
    </source>
</evidence>
<reference evidence="3" key="1">
    <citation type="journal article" date="2010" name="Stand. Genomic Sci.">
        <title>Complete genome sequence of Syntrophothermus lipocalidus type strain (TGB-C1T).</title>
        <authorList>
            <consortium name="US DOE Joint Genome Institute (JGI-PGF)"/>
            <person name="Djao O."/>
            <person name="Zhang X."/>
            <person name="Lucas S."/>
            <person name="Lapidus A."/>
            <person name="Glavina Del Rio T."/>
            <person name="Nolan M."/>
            <person name="Tice H."/>
            <person name="Cheng J."/>
            <person name="Han C."/>
            <person name="Tapia R."/>
            <person name="Goodwin L."/>
            <person name="Pitluck S."/>
            <person name="Liolios K."/>
            <person name="Ivanova N."/>
            <person name="Mavromatis K."/>
            <person name="Mikhailova N."/>
            <person name="Ovchinnikova G."/>
            <person name="Pati A."/>
            <person name="Brambilla E."/>
            <person name="Chen A."/>
            <person name="Palaniappan K."/>
            <person name="Land M."/>
            <person name="Hauser L."/>
            <person name="Chang Y."/>
            <person name="Jeffries C."/>
            <person name="Rohde M."/>
            <person name="Sikorski J."/>
            <person name="Spring S."/>
            <person name="Goker M."/>
            <person name="Detter J."/>
            <person name="Woyke T."/>
            <person name="Bristow J."/>
            <person name="Eisen J."/>
            <person name="Markowitz V."/>
            <person name="Hugenholtz P."/>
            <person name="Kyrpides N."/>
            <person name="Klenk H."/>
        </authorList>
    </citation>
    <scope>NUCLEOTIDE SEQUENCE [LARGE SCALE GENOMIC DNA]</scope>
    <source>
        <strain evidence="3">DSM 12680 / TGB-C1</strain>
    </source>
</reference>
<dbReference type="STRING" id="643648.Slip_1169"/>
<name>D7CMK7_SYNLT</name>
<evidence type="ECO:0000313" key="2">
    <source>
        <dbReference type="EMBL" id="ADI01942.1"/>
    </source>
</evidence>
<organism evidence="2 3">
    <name type="scientific">Syntrophothermus lipocalidus (strain DSM 12680 / TGB-C1)</name>
    <dbReference type="NCBI Taxonomy" id="643648"/>
    <lineage>
        <taxon>Bacteria</taxon>
        <taxon>Bacillati</taxon>
        <taxon>Bacillota</taxon>
        <taxon>Clostridia</taxon>
        <taxon>Eubacteriales</taxon>
        <taxon>Syntrophomonadaceae</taxon>
        <taxon>Syntrophothermus</taxon>
    </lineage>
</organism>
<dbReference type="OrthoDB" id="9938593at2"/>
<dbReference type="RefSeq" id="WP_013175344.1">
    <property type="nucleotide sequence ID" value="NC_014220.1"/>
</dbReference>
<sequence>MTNFLPAGIILDQLEDILQYTLELEQKLEQQVVSAETKQIASSIAGTVRDLLGFLQKFPCQPLVYTGSGTTEEVIARLEWLLALYSMEDSGITSGRKPRKNRRGKQKQAVSSS</sequence>